<protein>
    <recommendedName>
        <fullName evidence="2">Doubled CXXCH motif domain-containing protein</fullName>
    </recommendedName>
</protein>
<gene>
    <name evidence="3" type="ORF">GPA25_20135</name>
</gene>
<feature type="chain" id="PRO_5046364532" description="Doubled CXXCH motif domain-containing protein" evidence="1">
    <location>
        <begin position="25"/>
        <end position="143"/>
    </location>
</feature>
<name>A0ABX1QIW3_9RHOO</name>
<dbReference type="InterPro" id="IPR036280">
    <property type="entry name" value="Multihaem_cyt_sf"/>
</dbReference>
<comment type="caution">
    <text evidence="3">The sequence shown here is derived from an EMBL/GenBank/DDBJ whole genome shotgun (WGS) entry which is preliminary data.</text>
</comment>
<dbReference type="Pfam" id="PF09699">
    <property type="entry name" value="Paired_CXXCH_1"/>
    <property type="match status" value="1"/>
</dbReference>
<evidence type="ECO:0000259" key="2">
    <source>
        <dbReference type="Pfam" id="PF09699"/>
    </source>
</evidence>
<evidence type="ECO:0000256" key="1">
    <source>
        <dbReference type="SAM" id="SignalP"/>
    </source>
</evidence>
<keyword evidence="1" id="KW-0732">Signal</keyword>
<keyword evidence="4" id="KW-1185">Reference proteome</keyword>
<evidence type="ECO:0000313" key="3">
    <source>
        <dbReference type="EMBL" id="NMG77066.1"/>
    </source>
</evidence>
<sequence length="143" mass="15084">MRAKGIVRGVLAGVPAFWVALALAAGPDCRDCHGGAERPPGAGDYSAYYANPARHHPVGVTQPGPDHPAYRQPGAELEGIAFFDSNGNGSLDAEEVRLSDAGTVECYSCHREHGGDEPPAASPATYLRVSERDSALCMICHRI</sequence>
<dbReference type="Proteomes" id="UP000648984">
    <property type="component" value="Unassembled WGS sequence"/>
</dbReference>
<dbReference type="EMBL" id="WTVQ01000048">
    <property type="protein sequence ID" value="NMG77066.1"/>
    <property type="molecule type" value="Genomic_DNA"/>
</dbReference>
<evidence type="ECO:0000313" key="4">
    <source>
        <dbReference type="Proteomes" id="UP000648984"/>
    </source>
</evidence>
<accession>A0ABX1QIW3</accession>
<reference evidence="3 4" key="1">
    <citation type="submission" date="2019-12" db="EMBL/GenBank/DDBJ databases">
        <title>Comparative genomics gives insights into the taxonomy of the Azoarcus-Aromatoleum group and reveals separate origins of nif in the plant-associated Azoarcus and non-plant-associated Aromatoleum sub-groups.</title>
        <authorList>
            <person name="Lafos M."/>
            <person name="Maluk M."/>
            <person name="Batista M."/>
            <person name="Junghare M."/>
            <person name="Carmona M."/>
            <person name="Faoro H."/>
            <person name="Cruz L.M."/>
            <person name="Battistoni F."/>
            <person name="De Souza E."/>
            <person name="Pedrosa F."/>
            <person name="Chen W.-M."/>
            <person name="Poole P.S."/>
            <person name="Dixon R.A."/>
            <person name="James E.K."/>
        </authorList>
    </citation>
    <scope>NUCLEOTIDE SEQUENCE [LARGE SCALE GENOMIC DNA]</scope>
    <source>
        <strain evidence="3 4">22Lin</strain>
    </source>
</reference>
<dbReference type="SUPFAM" id="SSF48695">
    <property type="entry name" value="Multiheme cytochromes"/>
    <property type="match status" value="1"/>
</dbReference>
<dbReference type="PROSITE" id="PS00018">
    <property type="entry name" value="EF_HAND_1"/>
    <property type="match status" value="1"/>
</dbReference>
<dbReference type="RefSeq" id="WP_169262198.1">
    <property type="nucleotide sequence ID" value="NZ_WTVQ01000048.1"/>
</dbReference>
<dbReference type="InterPro" id="IPR010177">
    <property type="entry name" value="Paired_CXXCH_1"/>
</dbReference>
<feature type="signal peptide" evidence="1">
    <location>
        <begin position="1"/>
        <end position="24"/>
    </location>
</feature>
<feature type="domain" description="Doubled CXXCH motif" evidence="2">
    <location>
        <begin position="105"/>
        <end position="141"/>
    </location>
</feature>
<proteinExistence type="predicted"/>
<organism evidence="3 4">
    <name type="scientific">Aromatoleum diolicum</name>
    <dbReference type="NCBI Taxonomy" id="75796"/>
    <lineage>
        <taxon>Bacteria</taxon>
        <taxon>Pseudomonadati</taxon>
        <taxon>Pseudomonadota</taxon>
        <taxon>Betaproteobacteria</taxon>
        <taxon>Rhodocyclales</taxon>
        <taxon>Rhodocyclaceae</taxon>
        <taxon>Aromatoleum</taxon>
    </lineage>
</organism>
<dbReference type="InterPro" id="IPR018247">
    <property type="entry name" value="EF_Hand_1_Ca_BS"/>
</dbReference>